<gene>
    <name evidence="3" type="ORF">ZIOFF_051484</name>
</gene>
<reference evidence="3 4" key="1">
    <citation type="submission" date="2020-08" db="EMBL/GenBank/DDBJ databases">
        <title>Plant Genome Project.</title>
        <authorList>
            <person name="Zhang R.-G."/>
        </authorList>
    </citation>
    <scope>NUCLEOTIDE SEQUENCE [LARGE SCALE GENOMIC DNA]</scope>
    <source>
        <tissue evidence="3">Rhizome</tissue>
    </source>
</reference>
<comment type="caution">
    <text evidence="3">The sequence shown here is derived from an EMBL/GenBank/DDBJ whole genome shotgun (WGS) entry which is preliminary data.</text>
</comment>
<accession>A0A8J5FM46</accession>
<sequence>MVISWLINSMDASLIGNFIRFPTTKSVWDALATTYFDDSDTSQVYDLRLQMTRLKQAGGSLEKFYSDLQGLWREIDIRRPYPMEYLGDIQRYNSLVQEERACLFLDGLDDHLDNIRSDILQLQLFPTLEQAFAHVRREATRQSVMTNHPASDLHGAGLATRGSRLGPWVPPHVGSQSSSGRRAGPTTKGLPCSHCGSVKHSRDNCFKLHGYPNWWHDLQAHKRKDSSGQGSWSSQAGGLSKASLVDERDVGKEDSSFGLMDILTKEIIGRGTKREGLYYMDDFINGSAHHTSRDDSEGMTNLERRLAIEFEMKNLKGLKYFLGIEVARSKQDIFFSQRKYVLDLLAEVGLLDCKPVDTPIIQNHRLREYTDQVPIDKGRCYLRNHKNQLQAMGISHGQSIDG</sequence>
<protein>
    <recommendedName>
        <fullName evidence="2">Reverse transcriptase Ty1/copia-type domain-containing protein</fullName>
    </recommendedName>
</protein>
<evidence type="ECO:0000313" key="3">
    <source>
        <dbReference type="EMBL" id="KAG6490199.1"/>
    </source>
</evidence>
<name>A0A8J5FM46_ZINOF</name>
<dbReference type="PANTHER" id="PTHR34222">
    <property type="entry name" value="GAG_PRE-INTEGRS DOMAIN-CONTAINING PROTEIN"/>
    <property type="match status" value="1"/>
</dbReference>
<evidence type="ECO:0000256" key="1">
    <source>
        <dbReference type="SAM" id="MobiDB-lite"/>
    </source>
</evidence>
<keyword evidence="4" id="KW-1185">Reference proteome</keyword>
<evidence type="ECO:0000313" key="4">
    <source>
        <dbReference type="Proteomes" id="UP000734854"/>
    </source>
</evidence>
<dbReference type="AlphaFoldDB" id="A0A8J5FM46"/>
<dbReference type="InterPro" id="IPR013103">
    <property type="entry name" value="RVT_2"/>
</dbReference>
<feature type="region of interest" description="Disordered" evidence="1">
    <location>
        <begin position="164"/>
        <end position="194"/>
    </location>
</feature>
<dbReference type="PANTHER" id="PTHR34222:SF43">
    <property type="entry name" value="RETROTRANSPOSON GAG DOMAIN-CONTAINING PROTEIN"/>
    <property type="match status" value="1"/>
</dbReference>
<dbReference type="EMBL" id="JACMSC010000014">
    <property type="protein sequence ID" value="KAG6490199.1"/>
    <property type="molecule type" value="Genomic_DNA"/>
</dbReference>
<organism evidence="3 4">
    <name type="scientific">Zingiber officinale</name>
    <name type="common">Ginger</name>
    <name type="synonym">Amomum zingiber</name>
    <dbReference type="NCBI Taxonomy" id="94328"/>
    <lineage>
        <taxon>Eukaryota</taxon>
        <taxon>Viridiplantae</taxon>
        <taxon>Streptophyta</taxon>
        <taxon>Embryophyta</taxon>
        <taxon>Tracheophyta</taxon>
        <taxon>Spermatophyta</taxon>
        <taxon>Magnoliopsida</taxon>
        <taxon>Liliopsida</taxon>
        <taxon>Zingiberales</taxon>
        <taxon>Zingiberaceae</taxon>
        <taxon>Zingiber</taxon>
    </lineage>
</organism>
<evidence type="ECO:0000259" key="2">
    <source>
        <dbReference type="Pfam" id="PF07727"/>
    </source>
</evidence>
<proteinExistence type="predicted"/>
<dbReference type="Pfam" id="PF07727">
    <property type="entry name" value="RVT_2"/>
    <property type="match status" value="1"/>
</dbReference>
<feature type="domain" description="Reverse transcriptase Ty1/copia-type" evidence="2">
    <location>
        <begin position="293"/>
        <end position="361"/>
    </location>
</feature>
<dbReference type="Proteomes" id="UP000734854">
    <property type="component" value="Unassembled WGS sequence"/>
</dbReference>